<evidence type="ECO:0000313" key="3">
    <source>
        <dbReference type="Proteomes" id="UP000294215"/>
    </source>
</evidence>
<dbReference type="InterPro" id="IPR011009">
    <property type="entry name" value="Kinase-like_dom_sf"/>
</dbReference>
<dbReference type="EMBL" id="SIMR01000004">
    <property type="protein sequence ID" value="TBC04663.1"/>
    <property type="molecule type" value="Genomic_DNA"/>
</dbReference>
<dbReference type="PANTHER" id="PTHR21310">
    <property type="entry name" value="AMINOGLYCOSIDE PHOSPHOTRANSFERASE-RELATED-RELATED"/>
    <property type="match status" value="1"/>
</dbReference>
<dbReference type="InterPro" id="IPR051678">
    <property type="entry name" value="AGP_Transferase"/>
</dbReference>
<dbReference type="Pfam" id="PF01636">
    <property type="entry name" value="APH"/>
    <property type="match status" value="1"/>
</dbReference>
<dbReference type="SUPFAM" id="SSF56112">
    <property type="entry name" value="Protein kinase-like (PK-like)"/>
    <property type="match status" value="1"/>
</dbReference>
<keyword evidence="2" id="KW-0614">Plasmid</keyword>
<dbReference type="InterPro" id="IPR002575">
    <property type="entry name" value="Aminoglycoside_PTrfase"/>
</dbReference>
<name>A0AB38HU92_9HYPH</name>
<protein>
    <recommendedName>
        <fullName evidence="1">Aminoglycoside phosphotransferase domain-containing protein</fullName>
    </recommendedName>
</protein>
<evidence type="ECO:0000313" key="2">
    <source>
        <dbReference type="EMBL" id="TBC04663.1"/>
    </source>
</evidence>
<gene>
    <name evidence="2" type="ORF">ELH40_34840</name>
</gene>
<proteinExistence type="predicted"/>
<sequence length="355" mass="39490">MANFTAPIILSEADAARLLLGAGLISNADIVEGGLTITRLGRRNCNIRVERADGTGFFIKQARNDTTARSVRNEARFLESDLKELRIYVPHVVHHDPRLRVFVTELIPSSTAIGTPKSWKDVTAAQVEELGRAIAIAHRTPSGIQIEGASPTPRGISLLRPGLEFFRDLTPANIQLISAIHHDRPLCELLTDLEVSWQSSNLIHGDLKFDNIVFRDIECAIVLVDWEFAGLGDPRWDLGSILADLLHVWLIDAVNQGIEASDDQNGKREASLFHRISFFCKVFLRSYCANAGKKLDAQFADECLCFSAARFLQTAFEASQIRTDLDLYSVKAVQMAANLAVRRKELSRLLWEADS</sequence>
<reference evidence="2 3" key="1">
    <citation type="submission" date="2019-02" db="EMBL/GenBank/DDBJ databases">
        <title>The genomic architecture of introgression among sibling species of bacteria.</title>
        <authorList>
            <person name="Cavassim M.I.A."/>
            <person name="Moeskjaer S."/>
            <person name="Moslemi C."/>
            <person name="Fields B."/>
            <person name="Bachmann A."/>
            <person name="Vilhjalmsson B."/>
            <person name="Schierup M.H."/>
            <person name="Young J.P.W."/>
            <person name="Andersen S.U."/>
        </authorList>
    </citation>
    <scope>NUCLEOTIDE SEQUENCE [LARGE SCALE GENOMIC DNA]</scope>
    <source>
        <strain evidence="2 3">SM92</strain>
        <plasmid evidence="2">pSM92_Rh03</plasmid>
    </source>
</reference>
<feature type="domain" description="Aminoglycoside phosphotransferase" evidence="1">
    <location>
        <begin position="41"/>
        <end position="263"/>
    </location>
</feature>
<evidence type="ECO:0000259" key="1">
    <source>
        <dbReference type="Pfam" id="PF01636"/>
    </source>
</evidence>
<dbReference type="Gene3D" id="3.90.1200.10">
    <property type="match status" value="1"/>
</dbReference>
<accession>A0AB38HU92</accession>
<comment type="caution">
    <text evidence="2">The sequence shown here is derived from an EMBL/GenBank/DDBJ whole genome shotgun (WGS) entry which is preliminary data.</text>
</comment>
<organism evidence="2 3">
    <name type="scientific">Rhizobium ruizarguesonis</name>
    <dbReference type="NCBI Taxonomy" id="2081791"/>
    <lineage>
        <taxon>Bacteria</taxon>
        <taxon>Pseudomonadati</taxon>
        <taxon>Pseudomonadota</taxon>
        <taxon>Alphaproteobacteria</taxon>
        <taxon>Hyphomicrobiales</taxon>
        <taxon>Rhizobiaceae</taxon>
        <taxon>Rhizobium/Agrobacterium group</taxon>
        <taxon>Rhizobium</taxon>
    </lineage>
</organism>
<dbReference type="Proteomes" id="UP000294215">
    <property type="component" value="Unassembled WGS sequence"/>
</dbReference>
<geneLocation type="plasmid" evidence="2">
    <name>pSM92_Rh03</name>
</geneLocation>
<dbReference type="AlphaFoldDB" id="A0AB38HU92"/>